<dbReference type="GO" id="GO:0004674">
    <property type="term" value="F:protein serine/threonine kinase activity"/>
    <property type="evidence" value="ECO:0007669"/>
    <property type="project" value="TreeGrafter"/>
</dbReference>
<dbReference type="GO" id="GO:0005524">
    <property type="term" value="F:ATP binding"/>
    <property type="evidence" value="ECO:0007669"/>
    <property type="project" value="UniProtKB-KW"/>
</dbReference>
<keyword evidence="1" id="KW-0808">Transferase</keyword>
<dbReference type="SUPFAM" id="SSF56112">
    <property type="entry name" value="Protein kinase-like (PK-like)"/>
    <property type="match status" value="1"/>
</dbReference>
<keyword evidence="4" id="KW-0067">ATP-binding</keyword>
<evidence type="ECO:0000256" key="5">
    <source>
        <dbReference type="SAM" id="MobiDB-lite"/>
    </source>
</evidence>
<feature type="compositionally biased region" description="Basic residues" evidence="5">
    <location>
        <begin position="672"/>
        <end position="685"/>
    </location>
</feature>
<dbReference type="InterPro" id="IPR000719">
    <property type="entry name" value="Prot_kinase_dom"/>
</dbReference>
<keyword evidence="3" id="KW-0418">Kinase</keyword>
<sequence length="904" mass="101530">MPDLLAPGATGSAMRSTSRQRARTDAHLRRSSVWDPLKKIGSWLRREEEEQPPSLKPDTKEVEHADESGRPQTSGEDHGRPSGFLHRRTSKKAVPGLPRPLTFKRMNSEKRDNLLPVPEDAMHRRAASVDRRGSRPAPQRALSPPRVAIPSISAPDVLSPHQSASEQKPGPTIGGAPDSNIPAGAHQVDYSMEDRLDYLSAGEPPPLSIAGDSFYERGSHVSGSDIDEVMLQEELEAKWILNLSMHFRDRSDREKFFITYAEEPNKWRRVTVSCDYRNLTPDSLEADLKSLHYQRDKSARIYEAIRDSLPAIQFYDTVTNLKLETTDGRLHVHVTEDVNEIIPYPSISAIHHLSCKRFKESAVSFDSHISGFVYKVSVNHKLYIKKEIPGPDAVDEFLYEINALSSLQGSNSVIQFEGIIVDEKSEVIKGLLISYAEQGALVDVLYDYRNTEHLPWQRREKWARQIVEGLSEIHEAGFVQGDFTLSNIVIDHEDNAKIIDINRRGCPVGWEPPELARLIESGQRISIYIGVKSDLFQLGMVLWALAEQEDEPERQERPLARSLDRQSSVPTYFREIVKACLSDNPRDRPSAMRLLARFPDLSDRQAGRGDIRYEDPVRRQSDYETLDHSIIIKPDSAGRSGHHRSRSSFSNVHMPSTEYLDSSGSYIIPEHSRRRSHSNRSHSRNPRSDYSPYHGPRSIMSLDDSELENEPASLPASRGTRWEQVYVDGDTKLVQRGGLDIGPGDFEPKDVCITTPPTELCNSFIESRRSDDTPLSMSTVAELRPSLAQQTANLSYTSSDVGQRRQPSNKASFSDRVHNPNRTDNPELTNTLTNLESEIAMDASIASSSGFAAGDIDQSAVFGAPLHQDSGFNEPERVRVSLESERIRQSLEENAADLTIAEEE</sequence>
<reference evidence="7" key="1">
    <citation type="journal article" date="2020" name="Stud. Mycol.">
        <title>101 Dothideomycetes genomes: a test case for predicting lifestyles and emergence of pathogens.</title>
        <authorList>
            <person name="Haridas S."/>
            <person name="Albert R."/>
            <person name="Binder M."/>
            <person name="Bloem J."/>
            <person name="Labutti K."/>
            <person name="Salamov A."/>
            <person name="Andreopoulos B."/>
            <person name="Baker S."/>
            <person name="Barry K."/>
            <person name="Bills G."/>
            <person name="Bluhm B."/>
            <person name="Cannon C."/>
            <person name="Castanera R."/>
            <person name="Culley D."/>
            <person name="Daum C."/>
            <person name="Ezra D."/>
            <person name="Gonzalez J."/>
            <person name="Henrissat B."/>
            <person name="Kuo A."/>
            <person name="Liang C."/>
            <person name="Lipzen A."/>
            <person name="Lutzoni F."/>
            <person name="Magnuson J."/>
            <person name="Mondo S."/>
            <person name="Nolan M."/>
            <person name="Ohm R."/>
            <person name="Pangilinan J."/>
            <person name="Park H.-J."/>
            <person name="Ramirez L."/>
            <person name="Alfaro M."/>
            <person name="Sun H."/>
            <person name="Tritt A."/>
            <person name="Yoshinaga Y."/>
            <person name="Zwiers L.-H."/>
            <person name="Turgeon B."/>
            <person name="Goodwin S."/>
            <person name="Spatafora J."/>
            <person name="Crous P."/>
            <person name="Grigoriev I."/>
        </authorList>
    </citation>
    <scope>NUCLEOTIDE SEQUENCE</scope>
    <source>
        <strain evidence="7">CBS 379.55</strain>
    </source>
</reference>
<accession>A0A6A6JSK4</accession>
<dbReference type="PANTHER" id="PTHR44329">
    <property type="entry name" value="SERINE/THREONINE-PROTEIN KINASE TNNI3K-RELATED"/>
    <property type="match status" value="1"/>
</dbReference>
<feature type="domain" description="Protein kinase" evidence="6">
    <location>
        <begin position="359"/>
        <end position="601"/>
    </location>
</feature>
<dbReference type="PANTHER" id="PTHR44329:SF288">
    <property type="entry name" value="MITOGEN-ACTIVATED PROTEIN KINASE KINASE KINASE 20"/>
    <property type="match status" value="1"/>
</dbReference>
<dbReference type="OrthoDB" id="635774at2759"/>
<feature type="region of interest" description="Disordered" evidence="5">
    <location>
        <begin position="624"/>
        <end position="717"/>
    </location>
</feature>
<organism evidence="7 8">
    <name type="scientific">Westerdykella ornata</name>
    <dbReference type="NCBI Taxonomy" id="318751"/>
    <lineage>
        <taxon>Eukaryota</taxon>
        <taxon>Fungi</taxon>
        <taxon>Dikarya</taxon>
        <taxon>Ascomycota</taxon>
        <taxon>Pezizomycotina</taxon>
        <taxon>Dothideomycetes</taxon>
        <taxon>Pleosporomycetidae</taxon>
        <taxon>Pleosporales</taxon>
        <taxon>Sporormiaceae</taxon>
        <taxon>Westerdykella</taxon>
    </lineage>
</organism>
<evidence type="ECO:0000256" key="3">
    <source>
        <dbReference type="ARBA" id="ARBA00022777"/>
    </source>
</evidence>
<feature type="non-terminal residue" evidence="7">
    <location>
        <position position="904"/>
    </location>
</feature>
<feature type="compositionally biased region" description="Polar residues" evidence="5">
    <location>
        <begin position="795"/>
        <end position="812"/>
    </location>
</feature>
<feature type="compositionally biased region" description="Basic and acidic residues" evidence="5">
    <location>
        <begin position="120"/>
        <end position="133"/>
    </location>
</feature>
<dbReference type="GeneID" id="54548145"/>
<protein>
    <recommendedName>
        <fullName evidence="6">Protein kinase domain-containing protein</fullName>
    </recommendedName>
</protein>
<evidence type="ECO:0000256" key="4">
    <source>
        <dbReference type="ARBA" id="ARBA00022840"/>
    </source>
</evidence>
<evidence type="ECO:0000313" key="8">
    <source>
        <dbReference type="Proteomes" id="UP000800097"/>
    </source>
</evidence>
<dbReference type="CDD" id="cd00180">
    <property type="entry name" value="PKc"/>
    <property type="match status" value="1"/>
</dbReference>
<feature type="region of interest" description="Disordered" evidence="5">
    <location>
        <begin position="795"/>
        <end position="829"/>
    </location>
</feature>
<feature type="region of interest" description="Disordered" evidence="5">
    <location>
        <begin position="1"/>
        <end position="184"/>
    </location>
</feature>
<dbReference type="Gene3D" id="1.10.510.10">
    <property type="entry name" value="Transferase(Phosphotransferase) domain 1"/>
    <property type="match status" value="1"/>
</dbReference>
<feature type="compositionally biased region" description="Polar residues" evidence="5">
    <location>
        <begin position="820"/>
        <end position="829"/>
    </location>
</feature>
<dbReference type="Proteomes" id="UP000800097">
    <property type="component" value="Unassembled WGS sequence"/>
</dbReference>
<dbReference type="InterPro" id="IPR011009">
    <property type="entry name" value="Kinase-like_dom_sf"/>
</dbReference>
<gene>
    <name evidence="7" type="ORF">EI97DRAFT_362080</name>
</gene>
<evidence type="ECO:0000259" key="6">
    <source>
        <dbReference type="PROSITE" id="PS50011"/>
    </source>
</evidence>
<proteinExistence type="predicted"/>
<feature type="compositionally biased region" description="Basic and acidic residues" evidence="5">
    <location>
        <begin position="57"/>
        <end position="80"/>
    </location>
</feature>
<dbReference type="EMBL" id="ML986487">
    <property type="protein sequence ID" value="KAF2278716.1"/>
    <property type="molecule type" value="Genomic_DNA"/>
</dbReference>
<dbReference type="RefSeq" id="XP_033656255.1">
    <property type="nucleotide sequence ID" value="XM_033794970.1"/>
</dbReference>
<dbReference type="AlphaFoldDB" id="A0A6A6JSK4"/>
<dbReference type="InterPro" id="IPR051681">
    <property type="entry name" value="Ser/Thr_Kinases-Pseudokinases"/>
</dbReference>
<evidence type="ECO:0000256" key="2">
    <source>
        <dbReference type="ARBA" id="ARBA00022741"/>
    </source>
</evidence>
<dbReference type="PROSITE" id="PS50011">
    <property type="entry name" value="PROTEIN_KINASE_DOM"/>
    <property type="match status" value="1"/>
</dbReference>
<evidence type="ECO:0000256" key="1">
    <source>
        <dbReference type="ARBA" id="ARBA00022679"/>
    </source>
</evidence>
<keyword evidence="2" id="KW-0547">Nucleotide-binding</keyword>
<feature type="compositionally biased region" description="Polar residues" evidence="5">
    <location>
        <begin position="651"/>
        <end position="665"/>
    </location>
</feature>
<name>A0A6A6JSK4_WESOR</name>
<keyword evidence="8" id="KW-1185">Reference proteome</keyword>
<evidence type="ECO:0000313" key="7">
    <source>
        <dbReference type="EMBL" id="KAF2278716.1"/>
    </source>
</evidence>
<dbReference type="Pfam" id="PF00069">
    <property type="entry name" value="Pkinase"/>
    <property type="match status" value="1"/>
</dbReference>